<gene>
    <name evidence="1" type="ORF">EDS130_LOCUS25330</name>
    <name evidence="2" type="ORF">XAT740_LOCUS29578</name>
</gene>
<evidence type="ECO:0000313" key="2">
    <source>
        <dbReference type="EMBL" id="CAF1314712.1"/>
    </source>
</evidence>
<proteinExistence type="predicted"/>
<dbReference type="Proteomes" id="UP000663852">
    <property type="component" value="Unassembled WGS sequence"/>
</dbReference>
<comment type="caution">
    <text evidence="1">The sequence shown here is derived from an EMBL/GenBank/DDBJ whole genome shotgun (WGS) entry which is preliminary data.</text>
</comment>
<dbReference type="EMBL" id="CAJNOR010002585">
    <property type="protein sequence ID" value="CAF1314712.1"/>
    <property type="molecule type" value="Genomic_DNA"/>
</dbReference>
<accession>A0A814W583</accession>
<evidence type="ECO:0000313" key="1">
    <source>
        <dbReference type="EMBL" id="CAF1200338.1"/>
    </source>
</evidence>
<dbReference type="EMBL" id="CAJNOJ010000148">
    <property type="protein sequence ID" value="CAF1200338.1"/>
    <property type="molecule type" value="Genomic_DNA"/>
</dbReference>
<evidence type="ECO:0000313" key="4">
    <source>
        <dbReference type="Proteomes" id="UP000663852"/>
    </source>
</evidence>
<keyword evidence="3" id="KW-1185">Reference proteome</keyword>
<name>A0A814W583_ADIRI</name>
<dbReference type="AlphaFoldDB" id="A0A814W583"/>
<evidence type="ECO:0000313" key="3">
    <source>
        <dbReference type="Proteomes" id="UP000663828"/>
    </source>
</evidence>
<reference evidence="1" key="1">
    <citation type="submission" date="2021-02" db="EMBL/GenBank/DDBJ databases">
        <authorList>
            <person name="Nowell W R."/>
        </authorList>
    </citation>
    <scope>NUCLEOTIDE SEQUENCE</scope>
</reference>
<dbReference type="Proteomes" id="UP000663828">
    <property type="component" value="Unassembled WGS sequence"/>
</dbReference>
<protein>
    <submittedName>
        <fullName evidence="1">Uncharacterized protein</fullName>
    </submittedName>
</protein>
<organism evidence="1 4">
    <name type="scientific">Adineta ricciae</name>
    <name type="common">Rotifer</name>
    <dbReference type="NCBI Taxonomy" id="249248"/>
    <lineage>
        <taxon>Eukaryota</taxon>
        <taxon>Metazoa</taxon>
        <taxon>Spiralia</taxon>
        <taxon>Gnathifera</taxon>
        <taxon>Rotifera</taxon>
        <taxon>Eurotatoria</taxon>
        <taxon>Bdelloidea</taxon>
        <taxon>Adinetida</taxon>
        <taxon>Adinetidae</taxon>
        <taxon>Adineta</taxon>
    </lineage>
</organism>
<sequence length="197" mass="23251">MGNAAYTFLIAHADQSYWNVYYECPVYKVFVPVEVIDHYLPKKLDGFSANTYENHINRLYFYAEENSMVTRTLFDDYIDGIPFTVSLRHFLQKLSKEKDPMVRYNFVITDNHLIFIRVPHFTDRNFRLRCKHITISSRAPSVRYAGEIWHDEQGNFVINNSSGTYRPADQLISWVMQLFNCLSPNICFQGLTFRDSF</sequence>